<dbReference type="EnsemblPlants" id="Pp3c15_10120V3.2">
    <property type="protein sequence ID" value="PAC:32928693.CDS.1"/>
    <property type="gene ID" value="Pp3c15_10120"/>
</dbReference>
<name>A0A2K1JCM1_PHYPA</name>
<sequence>MSLRNQVEGILSSLSYESTQDSSGLALLPPFGYVVVLGCGEGQHCNNNLKASEFCDV</sequence>
<dbReference type="InParanoid" id="A0A2K1JCM1"/>
<reference evidence="1 3" key="1">
    <citation type="journal article" date="2008" name="Science">
        <title>The Physcomitrella genome reveals evolutionary insights into the conquest of land by plants.</title>
        <authorList>
            <person name="Rensing S."/>
            <person name="Lang D."/>
            <person name="Zimmer A."/>
            <person name="Terry A."/>
            <person name="Salamov A."/>
            <person name="Shapiro H."/>
            <person name="Nishiyama T."/>
            <person name="Perroud P.-F."/>
            <person name="Lindquist E."/>
            <person name="Kamisugi Y."/>
            <person name="Tanahashi T."/>
            <person name="Sakakibara K."/>
            <person name="Fujita T."/>
            <person name="Oishi K."/>
            <person name="Shin-I T."/>
            <person name="Kuroki Y."/>
            <person name="Toyoda A."/>
            <person name="Suzuki Y."/>
            <person name="Hashimoto A."/>
            <person name="Yamaguchi K."/>
            <person name="Sugano A."/>
            <person name="Kohara Y."/>
            <person name="Fujiyama A."/>
            <person name="Anterola A."/>
            <person name="Aoki S."/>
            <person name="Ashton N."/>
            <person name="Barbazuk W.B."/>
            <person name="Barker E."/>
            <person name="Bennetzen J."/>
            <person name="Bezanilla M."/>
            <person name="Blankenship R."/>
            <person name="Cho S.H."/>
            <person name="Dutcher S."/>
            <person name="Estelle M."/>
            <person name="Fawcett J.A."/>
            <person name="Gundlach H."/>
            <person name="Hanada K."/>
            <person name="Heyl A."/>
            <person name="Hicks K.A."/>
            <person name="Hugh J."/>
            <person name="Lohr M."/>
            <person name="Mayer K."/>
            <person name="Melkozernov A."/>
            <person name="Murata T."/>
            <person name="Nelson D."/>
            <person name="Pils B."/>
            <person name="Prigge M."/>
            <person name="Reiss B."/>
            <person name="Renner T."/>
            <person name="Rombauts S."/>
            <person name="Rushton P."/>
            <person name="Sanderfoot A."/>
            <person name="Schween G."/>
            <person name="Shiu S.-H."/>
            <person name="Stueber K."/>
            <person name="Theodoulou F.L."/>
            <person name="Tu H."/>
            <person name="Van de Peer Y."/>
            <person name="Verrier P.J."/>
            <person name="Waters E."/>
            <person name="Wood A."/>
            <person name="Yang L."/>
            <person name="Cove D."/>
            <person name="Cuming A."/>
            <person name="Hasebe M."/>
            <person name="Lucas S."/>
            <person name="Mishler D.B."/>
            <person name="Reski R."/>
            <person name="Grigoriev I."/>
            <person name="Quatrano R.S."/>
            <person name="Boore J.L."/>
        </authorList>
    </citation>
    <scope>NUCLEOTIDE SEQUENCE [LARGE SCALE GENOMIC DNA]</scope>
    <source>
        <strain evidence="2 3">cv. Gransden 2004</strain>
    </source>
</reference>
<keyword evidence="3" id="KW-1185">Reference proteome</keyword>
<dbReference type="EMBL" id="ABEU02000015">
    <property type="protein sequence ID" value="PNR39280.1"/>
    <property type="molecule type" value="Genomic_DNA"/>
</dbReference>
<evidence type="ECO:0000313" key="3">
    <source>
        <dbReference type="Proteomes" id="UP000006727"/>
    </source>
</evidence>
<dbReference type="Gramene" id="Pp3c15_10120V3.2">
    <property type="protein sequence ID" value="PAC:32928693.CDS.1"/>
    <property type="gene ID" value="Pp3c15_10120"/>
</dbReference>
<dbReference type="AlphaFoldDB" id="A0A2K1JCM1"/>
<dbReference type="Proteomes" id="UP000006727">
    <property type="component" value="Chromosome 15"/>
</dbReference>
<proteinExistence type="predicted"/>
<reference evidence="1 3" key="2">
    <citation type="journal article" date="2018" name="Plant J.">
        <title>The Physcomitrella patens chromosome-scale assembly reveals moss genome structure and evolution.</title>
        <authorList>
            <person name="Lang D."/>
            <person name="Ullrich K.K."/>
            <person name="Murat F."/>
            <person name="Fuchs J."/>
            <person name="Jenkins J."/>
            <person name="Haas F.B."/>
            <person name="Piednoel M."/>
            <person name="Gundlach H."/>
            <person name="Van Bel M."/>
            <person name="Meyberg R."/>
            <person name="Vives C."/>
            <person name="Morata J."/>
            <person name="Symeonidi A."/>
            <person name="Hiss M."/>
            <person name="Muchero W."/>
            <person name="Kamisugi Y."/>
            <person name="Saleh O."/>
            <person name="Blanc G."/>
            <person name="Decker E.L."/>
            <person name="van Gessel N."/>
            <person name="Grimwood J."/>
            <person name="Hayes R.D."/>
            <person name="Graham S.W."/>
            <person name="Gunter L.E."/>
            <person name="McDaniel S.F."/>
            <person name="Hoernstein S.N.W."/>
            <person name="Larsson A."/>
            <person name="Li F.W."/>
            <person name="Perroud P.F."/>
            <person name="Phillips J."/>
            <person name="Ranjan P."/>
            <person name="Rokshar D.S."/>
            <person name="Rothfels C.J."/>
            <person name="Schneider L."/>
            <person name="Shu S."/>
            <person name="Stevenson D.W."/>
            <person name="Thummler F."/>
            <person name="Tillich M."/>
            <person name="Villarreal Aguilar J.C."/>
            <person name="Widiez T."/>
            <person name="Wong G.K."/>
            <person name="Wymore A."/>
            <person name="Zhang Y."/>
            <person name="Zimmer A.D."/>
            <person name="Quatrano R.S."/>
            <person name="Mayer K.F.X."/>
            <person name="Goodstein D."/>
            <person name="Casacuberta J.M."/>
            <person name="Vandepoele K."/>
            <person name="Reski R."/>
            <person name="Cuming A.C."/>
            <person name="Tuskan G.A."/>
            <person name="Maumus F."/>
            <person name="Salse J."/>
            <person name="Schmutz J."/>
            <person name="Rensing S.A."/>
        </authorList>
    </citation>
    <scope>NUCLEOTIDE SEQUENCE [LARGE SCALE GENOMIC DNA]</scope>
    <source>
        <strain evidence="2 3">cv. Gransden 2004</strain>
    </source>
</reference>
<reference evidence="2" key="3">
    <citation type="submission" date="2020-12" db="UniProtKB">
        <authorList>
            <consortium name="EnsemblPlants"/>
        </authorList>
    </citation>
    <scope>IDENTIFICATION</scope>
</reference>
<evidence type="ECO:0000313" key="2">
    <source>
        <dbReference type="EnsemblPlants" id="PAC:32928692.CDS.1"/>
    </source>
</evidence>
<dbReference type="PaxDb" id="3218-PP1S99_242V6.1"/>
<organism evidence="1">
    <name type="scientific">Physcomitrium patens</name>
    <name type="common">Spreading-leaved earth moss</name>
    <name type="synonym">Physcomitrella patens</name>
    <dbReference type="NCBI Taxonomy" id="3218"/>
    <lineage>
        <taxon>Eukaryota</taxon>
        <taxon>Viridiplantae</taxon>
        <taxon>Streptophyta</taxon>
        <taxon>Embryophyta</taxon>
        <taxon>Bryophyta</taxon>
        <taxon>Bryophytina</taxon>
        <taxon>Bryopsida</taxon>
        <taxon>Funariidae</taxon>
        <taxon>Funariales</taxon>
        <taxon>Funariaceae</taxon>
        <taxon>Physcomitrium</taxon>
    </lineage>
</organism>
<evidence type="ECO:0000313" key="1">
    <source>
        <dbReference type="EMBL" id="PNR39280.1"/>
    </source>
</evidence>
<dbReference type="Gramene" id="Pp3c15_10120V3.1">
    <property type="protein sequence ID" value="PAC:32928692.CDS.1"/>
    <property type="gene ID" value="Pp3c15_10120"/>
</dbReference>
<protein>
    <submittedName>
        <fullName evidence="1 2">Uncharacterized protein</fullName>
    </submittedName>
</protein>
<dbReference type="EnsemblPlants" id="Pp3c15_10120V3.1">
    <property type="protein sequence ID" value="PAC:32928692.CDS.1"/>
    <property type="gene ID" value="Pp3c15_10120"/>
</dbReference>
<accession>A0A2K1JCM1</accession>
<gene>
    <name evidence="1" type="ORF">PHYPA_019558</name>
</gene>